<name>A0A0K1PZ74_9BACT</name>
<organism evidence="1 2">
    <name type="scientific">Labilithrix luteola</name>
    <dbReference type="NCBI Taxonomy" id="1391654"/>
    <lineage>
        <taxon>Bacteria</taxon>
        <taxon>Pseudomonadati</taxon>
        <taxon>Myxococcota</taxon>
        <taxon>Polyangia</taxon>
        <taxon>Polyangiales</taxon>
        <taxon>Labilitrichaceae</taxon>
        <taxon>Labilithrix</taxon>
    </lineage>
</organism>
<evidence type="ECO:0000313" key="2">
    <source>
        <dbReference type="Proteomes" id="UP000064967"/>
    </source>
</evidence>
<reference evidence="1 2" key="1">
    <citation type="submission" date="2015-08" db="EMBL/GenBank/DDBJ databases">
        <authorList>
            <person name="Babu N.S."/>
            <person name="Beckwith C.J."/>
            <person name="Beseler K.G."/>
            <person name="Brison A."/>
            <person name="Carone J.V."/>
            <person name="Caskin T.P."/>
            <person name="Diamond M."/>
            <person name="Durham M.E."/>
            <person name="Foxe J.M."/>
            <person name="Go M."/>
            <person name="Henderson B.A."/>
            <person name="Jones I.B."/>
            <person name="McGettigan J.A."/>
            <person name="Micheletti S.J."/>
            <person name="Nasrallah M.E."/>
            <person name="Ortiz D."/>
            <person name="Piller C.R."/>
            <person name="Privatt S.R."/>
            <person name="Schneider S.L."/>
            <person name="Sharp S."/>
            <person name="Smith T.C."/>
            <person name="Stanton J.D."/>
            <person name="Ullery H.E."/>
            <person name="Wilson R.J."/>
            <person name="Serrano M.G."/>
            <person name="Buck G."/>
            <person name="Lee V."/>
            <person name="Wang Y."/>
            <person name="Carvalho R."/>
            <person name="Voegtly L."/>
            <person name="Shi R."/>
            <person name="Duckworth R."/>
            <person name="Johnson A."/>
            <person name="Loviza R."/>
            <person name="Walstead R."/>
            <person name="Shah Z."/>
            <person name="Kiflezghi M."/>
            <person name="Wade K."/>
            <person name="Ball S.L."/>
            <person name="Bradley K.W."/>
            <person name="Asai D.J."/>
            <person name="Bowman C.A."/>
            <person name="Russell D.A."/>
            <person name="Pope W.H."/>
            <person name="Jacobs-Sera D."/>
            <person name="Hendrix R.W."/>
            <person name="Hatfull G.F."/>
        </authorList>
    </citation>
    <scope>NUCLEOTIDE SEQUENCE [LARGE SCALE GENOMIC DNA]</scope>
    <source>
        <strain evidence="1 2">DSM 27648</strain>
    </source>
</reference>
<evidence type="ECO:0000313" key="1">
    <source>
        <dbReference type="EMBL" id="AKU98787.1"/>
    </source>
</evidence>
<proteinExistence type="predicted"/>
<accession>A0A0K1PZ74</accession>
<sequence>MKISRRQSLVGSLFGAGAIGLRALATGLPVGFLLDPKKALAAPESSLTPQYLLLSVSANGSPLNTNCPGTYVTGLPHPTSADMAPTEISLGGQKVIAAKPWSTLSQAVLDRTAFFHYATRTIVHPDGGKVLRLFEGARKEMTVSLCAKAVQPALGCIQFQPLAFAGAIEADGRALPTLSAVGIGKTLANAPGPLEKLQQIRDRDLDRLNALFKASGTKAERDYLDKLALSQTQVRKLSTDLLQALSTIKDNGTVNQMLAACVLFKMNVAPAATMFINFGNDLHADIGYGTESSSLVSAIGAMNQFFTTILPQFGLQDQVTLSIMDVFGRVLVSDGSGRAHHGGHCAGFIIGKNVKGGVVGGLAQPSPNNFVASPLSSSTGLPDASGDVQFGELLGAYGKTLAAAVGVSSATIDDSIDKGKIVRSALVAAPNA</sequence>
<dbReference type="AlphaFoldDB" id="A0A0K1PZ74"/>
<dbReference type="RefSeq" id="WP_146649827.1">
    <property type="nucleotide sequence ID" value="NZ_CP012333.1"/>
</dbReference>
<dbReference type="EMBL" id="CP012333">
    <property type="protein sequence ID" value="AKU98787.1"/>
    <property type="molecule type" value="Genomic_DNA"/>
</dbReference>
<dbReference type="KEGG" id="llu:AKJ09_05451"/>
<evidence type="ECO:0008006" key="3">
    <source>
        <dbReference type="Google" id="ProtNLM"/>
    </source>
</evidence>
<dbReference type="OrthoDB" id="5698265at2"/>
<protein>
    <recommendedName>
        <fullName evidence="3">DUF1501 domain-containing protein</fullName>
    </recommendedName>
</protein>
<gene>
    <name evidence="1" type="ORF">AKJ09_05451</name>
</gene>
<keyword evidence="2" id="KW-1185">Reference proteome</keyword>
<dbReference type="STRING" id="1391654.AKJ09_05451"/>
<dbReference type="Proteomes" id="UP000064967">
    <property type="component" value="Chromosome"/>
</dbReference>